<sequence>MARNNNNGENVNPSDVLDPYYIHPSDNPTTEERQQNYGSNKSPDAKVEETNVLANSVESGGVNCNFKKGREYNGYQVGRGRVNSSKEKVCTYYGNNGHMVDVCYRKYVYPPG</sequence>
<dbReference type="AlphaFoldDB" id="A0A9D4WDY0"/>
<feature type="region of interest" description="Disordered" evidence="1">
    <location>
        <begin position="1"/>
        <end position="46"/>
    </location>
</feature>
<proteinExistence type="predicted"/>
<dbReference type="Proteomes" id="UP001058974">
    <property type="component" value="Chromosome 6"/>
</dbReference>
<evidence type="ECO:0000313" key="2">
    <source>
        <dbReference type="EMBL" id="KAI5399957.1"/>
    </source>
</evidence>
<organism evidence="2 3">
    <name type="scientific">Pisum sativum</name>
    <name type="common">Garden pea</name>
    <name type="synonym">Lathyrus oleraceus</name>
    <dbReference type="NCBI Taxonomy" id="3888"/>
    <lineage>
        <taxon>Eukaryota</taxon>
        <taxon>Viridiplantae</taxon>
        <taxon>Streptophyta</taxon>
        <taxon>Embryophyta</taxon>
        <taxon>Tracheophyta</taxon>
        <taxon>Spermatophyta</taxon>
        <taxon>Magnoliopsida</taxon>
        <taxon>eudicotyledons</taxon>
        <taxon>Gunneridae</taxon>
        <taxon>Pentapetalae</taxon>
        <taxon>rosids</taxon>
        <taxon>fabids</taxon>
        <taxon>Fabales</taxon>
        <taxon>Fabaceae</taxon>
        <taxon>Papilionoideae</taxon>
        <taxon>50 kb inversion clade</taxon>
        <taxon>NPAAA clade</taxon>
        <taxon>Hologalegina</taxon>
        <taxon>IRL clade</taxon>
        <taxon>Fabeae</taxon>
        <taxon>Lathyrus</taxon>
    </lineage>
</organism>
<reference evidence="2 3" key="1">
    <citation type="journal article" date="2022" name="Nat. Genet.">
        <title>Improved pea reference genome and pan-genome highlight genomic features and evolutionary characteristics.</title>
        <authorList>
            <person name="Yang T."/>
            <person name="Liu R."/>
            <person name="Luo Y."/>
            <person name="Hu S."/>
            <person name="Wang D."/>
            <person name="Wang C."/>
            <person name="Pandey M.K."/>
            <person name="Ge S."/>
            <person name="Xu Q."/>
            <person name="Li N."/>
            <person name="Li G."/>
            <person name="Huang Y."/>
            <person name="Saxena R.K."/>
            <person name="Ji Y."/>
            <person name="Li M."/>
            <person name="Yan X."/>
            <person name="He Y."/>
            <person name="Liu Y."/>
            <person name="Wang X."/>
            <person name="Xiang C."/>
            <person name="Varshney R.K."/>
            <person name="Ding H."/>
            <person name="Gao S."/>
            <person name="Zong X."/>
        </authorList>
    </citation>
    <scope>NUCLEOTIDE SEQUENCE [LARGE SCALE GENOMIC DNA]</scope>
    <source>
        <strain evidence="2 3">cv. Zhongwan 6</strain>
    </source>
</reference>
<evidence type="ECO:0000256" key="1">
    <source>
        <dbReference type="SAM" id="MobiDB-lite"/>
    </source>
</evidence>
<protein>
    <submittedName>
        <fullName evidence="2">Uncharacterized protein</fullName>
    </submittedName>
</protein>
<name>A0A9D4WDY0_PEA</name>
<evidence type="ECO:0000313" key="3">
    <source>
        <dbReference type="Proteomes" id="UP001058974"/>
    </source>
</evidence>
<keyword evidence="3" id="KW-1185">Reference proteome</keyword>
<accession>A0A9D4WDY0</accession>
<dbReference type="EMBL" id="JAMSHJ010000006">
    <property type="protein sequence ID" value="KAI5399957.1"/>
    <property type="molecule type" value="Genomic_DNA"/>
</dbReference>
<feature type="compositionally biased region" description="Polar residues" evidence="1">
    <location>
        <begin position="1"/>
        <end position="13"/>
    </location>
</feature>
<gene>
    <name evidence="2" type="ORF">KIW84_065050</name>
</gene>
<comment type="caution">
    <text evidence="2">The sequence shown here is derived from an EMBL/GenBank/DDBJ whole genome shotgun (WGS) entry which is preliminary data.</text>
</comment>
<dbReference type="Gramene" id="Psat06G0505000-T1">
    <property type="protein sequence ID" value="KAI5399957.1"/>
    <property type="gene ID" value="KIW84_065050"/>
</dbReference>